<proteinExistence type="predicted"/>
<protein>
    <submittedName>
        <fullName evidence="1">PepSY domain-containing protein</fullName>
    </submittedName>
</protein>
<dbReference type="Proteomes" id="UP001303532">
    <property type="component" value="Chromosome"/>
</dbReference>
<organism evidence="1 2">
    <name type="scientific">Sporosarcina jeotgali</name>
    <dbReference type="NCBI Taxonomy" id="3020056"/>
    <lineage>
        <taxon>Bacteria</taxon>
        <taxon>Bacillati</taxon>
        <taxon>Bacillota</taxon>
        <taxon>Bacilli</taxon>
        <taxon>Bacillales</taxon>
        <taxon>Caryophanaceae</taxon>
        <taxon>Sporosarcina</taxon>
    </lineage>
</organism>
<reference evidence="1 2" key="1">
    <citation type="submission" date="2023-01" db="EMBL/GenBank/DDBJ databases">
        <title>Sporosarcina sp. nov., isolated from Korean tranditional fermented seafood 'Jeotgal'.</title>
        <authorList>
            <person name="Yang A.-I."/>
        </authorList>
    </citation>
    <scope>NUCLEOTIDE SEQUENCE [LARGE SCALE GENOMIC DNA]</scope>
    <source>
        <strain evidence="1 2">B2O-1</strain>
    </source>
</reference>
<evidence type="ECO:0000313" key="2">
    <source>
        <dbReference type="Proteomes" id="UP001303532"/>
    </source>
</evidence>
<name>A0ABZ0KZG7_9BACL</name>
<gene>
    <name evidence="1" type="ORF">PGH26_07625</name>
</gene>
<keyword evidence="2" id="KW-1185">Reference proteome</keyword>
<accession>A0ABZ0KZG7</accession>
<evidence type="ECO:0000313" key="1">
    <source>
        <dbReference type="EMBL" id="WOV85792.1"/>
    </source>
</evidence>
<dbReference type="RefSeq" id="WP_323693387.1">
    <property type="nucleotide sequence ID" value="NZ_CP116341.1"/>
</dbReference>
<sequence>MKKLLAGLVIIIAMFVSYSYQLPIMSTGEAINRAEKHLQNPPKEWGNSFADYDWSDTPLENIDVSLTQKRNFWSNLTNKMKWEITIRNEGTEQTVVMDAYTGKLIEIYGLLN</sequence>
<dbReference type="EMBL" id="CP116341">
    <property type="protein sequence ID" value="WOV85792.1"/>
    <property type="molecule type" value="Genomic_DNA"/>
</dbReference>
<dbReference type="Gene3D" id="3.10.450.40">
    <property type="match status" value="1"/>
</dbReference>